<feature type="region of interest" description="Disordered" evidence="1">
    <location>
        <begin position="29"/>
        <end position="59"/>
    </location>
</feature>
<dbReference type="InterPro" id="IPR036691">
    <property type="entry name" value="Endo/exonu/phosph_ase_sf"/>
</dbReference>
<accession>A0A8K1LCD4</accession>
<name>A0A8K1LCD4_9PASS</name>
<dbReference type="GO" id="GO:0061343">
    <property type="term" value="P:cell adhesion involved in heart morphogenesis"/>
    <property type="evidence" value="ECO:0007669"/>
    <property type="project" value="TreeGrafter"/>
</dbReference>
<dbReference type="AlphaFoldDB" id="A0A8K1LCD4"/>
<dbReference type="PANTHER" id="PTHR33395:SF22">
    <property type="entry name" value="REVERSE TRANSCRIPTASE DOMAIN-CONTAINING PROTEIN"/>
    <property type="match status" value="1"/>
</dbReference>
<dbReference type="SUPFAM" id="SSF56219">
    <property type="entry name" value="DNase I-like"/>
    <property type="match status" value="1"/>
</dbReference>
<proteinExistence type="predicted"/>
<feature type="compositionally biased region" description="Basic and acidic residues" evidence="1">
    <location>
        <begin position="33"/>
        <end position="56"/>
    </location>
</feature>
<evidence type="ECO:0000313" key="2">
    <source>
        <dbReference type="EMBL" id="TRZ08838.1"/>
    </source>
</evidence>
<dbReference type="OrthoDB" id="8942991at2759"/>
<evidence type="ECO:0008006" key="4">
    <source>
        <dbReference type="Google" id="ProtNLM"/>
    </source>
</evidence>
<dbReference type="PANTHER" id="PTHR33395">
    <property type="entry name" value="TRANSCRIPTASE, PUTATIVE-RELATED-RELATED"/>
    <property type="match status" value="1"/>
</dbReference>
<dbReference type="EMBL" id="SWJQ01001233">
    <property type="protein sequence ID" value="TRZ08838.1"/>
    <property type="molecule type" value="Genomic_DNA"/>
</dbReference>
<reference evidence="2" key="1">
    <citation type="submission" date="2019-04" db="EMBL/GenBank/DDBJ databases">
        <title>Genome assembly of Zosterops borbonicus 15179.</title>
        <authorList>
            <person name="Leroy T."/>
            <person name="Anselmetti Y."/>
            <person name="Tilak M.-K."/>
            <person name="Nabholz B."/>
        </authorList>
    </citation>
    <scope>NUCLEOTIDE SEQUENCE</scope>
    <source>
        <strain evidence="2">HGM_15179</strain>
        <tissue evidence="2">Muscle</tissue>
    </source>
</reference>
<evidence type="ECO:0000256" key="1">
    <source>
        <dbReference type="SAM" id="MobiDB-lite"/>
    </source>
</evidence>
<dbReference type="Gene3D" id="3.60.10.10">
    <property type="entry name" value="Endonuclease/exonuclease/phosphatase"/>
    <property type="match status" value="1"/>
</dbReference>
<dbReference type="GO" id="GO:0007508">
    <property type="term" value="P:larval heart development"/>
    <property type="evidence" value="ECO:0007669"/>
    <property type="project" value="TreeGrafter"/>
</dbReference>
<comment type="caution">
    <text evidence="2">The sequence shown here is derived from an EMBL/GenBank/DDBJ whole genome shotgun (WGS) entry which is preliminary data.</text>
</comment>
<evidence type="ECO:0000313" key="3">
    <source>
        <dbReference type="Proteomes" id="UP000796761"/>
    </source>
</evidence>
<dbReference type="GO" id="GO:0031012">
    <property type="term" value="C:extracellular matrix"/>
    <property type="evidence" value="ECO:0007669"/>
    <property type="project" value="TreeGrafter"/>
</dbReference>
<keyword evidence="3" id="KW-1185">Reference proteome</keyword>
<protein>
    <recommendedName>
        <fullName evidence="4">Endonuclease/exonuclease/phosphatase domain-containing protein</fullName>
    </recommendedName>
</protein>
<organism evidence="2 3">
    <name type="scientific">Zosterops borbonicus</name>
    <dbReference type="NCBI Taxonomy" id="364589"/>
    <lineage>
        <taxon>Eukaryota</taxon>
        <taxon>Metazoa</taxon>
        <taxon>Chordata</taxon>
        <taxon>Craniata</taxon>
        <taxon>Vertebrata</taxon>
        <taxon>Euteleostomi</taxon>
        <taxon>Archelosauria</taxon>
        <taxon>Archosauria</taxon>
        <taxon>Dinosauria</taxon>
        <taxon>Saurischia</taxon>
        <taxon>Theropoda</taxon>
        <taxon>Coelurosauria</taxon>
        <taxon>Aves</taxon>
        <taxon>Neognathae</taxon>
        <taxon>Neoaves</taxon>
        <taxon>Telluraves</taxon>
        <taxon>Australaves</taxon>
        <taxon>Passeriformes</taxon>
        <taxon>Sylvioidea</taxon>
        <taxon>Zosteropidae</taxon>
        <taxon>Zosterops</taxon>
    </lineage>
</organism>
<gene>
    <name evidence="2" type="ORF">HGM15179_018278</name>
</gene>
<sequence>MYTNERTMDNKQEELEAMVQQETYDVVAIMESSKGKGDANRLSRNKSKGDKPESGVKSEAQLKCMYTNERTMDNKQEELEAMVQQETYDVVAIMEREALDAMGIETNEDEVECLWVRIKGKANKADILVGVCYRPPYQNEEVDYLFYKQLVDVSGSPVLVLVGDFNLPDICCKLNTAEAV</sequence>
<dbReference type="Proteomes" id="UP000796761">
    <property type="component" value="Unassembled WGS sequence"/>
</dbReference>